<reference evidence="3" key="1">
    <citation type="journal article" date="2015" name="PLoS Genet.">
        <title>The dynamic genome and transcriptome of the human fungal pathogen Blastomyces and close relative Emmonsia.</title>
        <authorList>
            <person name="Munoz J.F."/>
            <person name="Gauthier G.M."/>
            <person name="Desjardins C.A."/>
            <person name="Gallo J.E."/>
            <person name="Holder J."/>
            <person name="Sullivan T.D."/>
            <person name="Marty A.J."/>
            <person name="Carmen J.C."/>
            <person name="Chen Z."/>
            <person name="Ding L."/>
            <person name="Gujja S."/>
            <person name="Magrini V."/>
            <person name="Misas E."/>
            <person name="Mitreva M."/>
            <person name="Priest M."/>
            <person name="Saif S."/>
            <person name="Whiston E.A."/>
            <person name="Young S."/>
            <person name="Zeng Q."/>
            <person name="Goldman W.E."/>
            <person name="Mardis E.R."/>
            <person name="Taylor J.W."/>
            <person name="McEwen J.G."/>
            <person name="Clay O.K."/>
            <person name="Klein B.S."/>
            <person name="Cuomo C.A."/>
        </authorList>
    </citation>
    <scope>NUCLEOTIDE SEQUENCE [LARGE SCALE GENOMIC DNA]</scope>
    <source>
        <strain evidence="3">SLH14081</strain>
    </source>
</reference>
<dbReference type="Proteomes" id="UP000002038">
    <property type="component" value="Unassembled WGS sequence"/>
</dbReference>
<feature type="compositionally biased region" description="Polar residues" evidence="1">
    <location>
        <begin position="78"/>
        <end position="87"/>
    </location>
</feature>
<dbReference type="CDD" id="cd14688">
    <property type="entry name" value="bZIP_YAP"/>
    <property type="match status" value="1"/>
</dbReference>
<evidence type="ECO:0000313" key="3">
    <source>
        <dbReference type="Proteomes" id="UP000002038"/>
    </source>
</evidence>
<dbReference type="KEGG" id="bgh:BDBG_01537"/>
<dbReference type="GeneID" id="8507208"/>
<evidence type="ECO:0008006" key="4">
    <source>
        <dbReference type="Google" id="ProtNLM"/>
    </source>
</evidence>
<dbReference type="AlphaFoldDB" id="A0A179UBJ9"/>
<feature type="region of interest" description="Disordered" evidence="1">
    <location>
        <begin position="1"/>
        <end position="42"/>
    </location>
</feature>
<gene>
    <name evidence="2" type="ORF">BDBG_01537</name>
</gene>
<dbReference type="Pfam" id="PF11905">
    <property type="entry name" value="DUF3425"/>
    <property type="match status" value="1"/>
</dbReference>
<sequence>MMQRHAQENEPRGGSGPKTKRKPVRRDMEKRRQQNVKAQRKYREKLRARLNRLEGLAASVTQSHAIEAETVTHAGPSDVTTDSSCSYSTSPNTTGMVPLPYADSGTSGSNSSVVTPGECQYLFPRLEEDGAARSIHDSEAHVPQPDSTSTALGTWDSTSFIGLSSLLINHKSNGALNPYWTTTIKCGCSVSHLQLRTKGAGPFNFEEIRILKFRPDIATLDPYASNIRIEIVCTVSALYTIGMHVGLTEEMICTDNSLSPFFWPSSGLDSDDDTAKTNTICTVQRVFSTLKPDLRPSIEQITVQHHPYIDILPFPTLRNNLITHQEEIDKDEFFHDMLAGLVCWGSGGIGKKDRQVSTKPISTGTPWDARSWEAKMWFLKKYWPLLGGEDGELVRQSEWWRSIRGDAPSQSHS</sequence>
<evidence type="ECO:0000313" key="2">
    <source>
        <dbReference type="EMBL" id="OAT05093.1"/>
    </source>
</evidence>
<dbReference type="VEuPathDB" id="FungiDB:BDBG_01537"/>
<feature type="region of interest" description="Disordered" evidence="1">
    <location>
        <begin position="68"/>
        <end position="87"/>
    </location>
</feature>
<dbReference type="EMBL" id="GG657449">
    <property type="protein sequence ID" value="OAT05093.1"/>
    <property type="molecule type" value="Genomic_DNA"/>
</dbReference>
<dbReference type="PANTHER" id="PTHR38116">
    <property type="entry name" value="CHROMOSOME 7, WHOLE GENOME SHOTGUN SEQUENCE"/>
    <property type="match status" value="1"/>
</dbReference>
<dbReference type="PANTHER" id="PTHR38116:SF5">
    <property type="entry name" value="BZIP DOMAIN-CONTAINING PROTEIN"/>
    <property type="match status" value="1"/>
</dbReference>
<dbReference type="InterPro" id="IPR021833">
    <property type="entry name" value="DUF3425"/>
</dbReference>
<proteinExistence type="predicted"/>
<feature type="compositionally biased region" description="Basic and acidic residues" evidence="1">
    <location>
        <begin position="1"/>
        <end position="11"/>
    </location>
</feature>
<organism evidence="2 3">
    <name type="scientific">Blastomyces gilchristii (strain SLH14081)</name>
    <name type="common">Blastomyces dermatitidis</name>
    <dbReference type="NCBI Taxonomy" id="559298"/>
    <lineage>
        <taxon>Eukaryota</taxon>
        <taxon>Fungi</taxon>
        <taxon>Dikarya</taxon>
        <taxon>Ascomycota</taxon>
        <taxon>Pezizomycotina</taxon>
        <taxon>Eurotiomycetes</taxon>
        <taxon>Eurotiomycetidae</taxon>
        <taxon>Onygenales</taxon>
        <taxon>Ajellomycetaceae</taxon>
        <taxon>Blastomyces</taxon>
    </lineage>
</organism>
<evidence type="ECO:0000256" key="1">
    <source>
        <dbReference type="SAM" id="MobiDB-lite"/>
    </source>
</evidence>
<name>A0A179UBJ9_BLAGS</name>
<protein>
    <recommendedName>
        <fullName evidence="4">BZIP domain-containing protein</fullName>
    </recommendedName>
</protein>
<dbReference type="OrthoDB" id="5973539at2759"/>
<accession>A0A179UBJ9</accession>
<keyword evidence="3" id="KW-1185">Reference proteome</keyword>
<dbReference type="RefSeq" id="XP_002628629.1">
    <property type="nucleotide sequence ID" value="XM_002628583.2"/>
</dbReference>